<evidence type="ECO:0000256" key="3">
    <source>
        <dbReference type="ARBA" id="ARBA00022692"/>
    </source>
</evidence>
<comment type="subcellular location">
    <subcellularLocation>
        <location evidence="1">Cell membrane</location>
        <topology evidence="1">Multi-pass membrane protein</topology>
    </subcellularLocation>
</comment>
<dbReference type="OrthoDB" id="9807053at2"/>
<organism evidence="7 8">
    <name type="scientific">Sandarakinorhabdus cyanobacteriorum</name>
    <dbReference type="NCBI Taxonomy" id="1981098"/>
    <lineage>
        <taxon>Bacteria</taxon>
        <taxon>Pseudomonadati</taxon>
        <taxon>Pseudomonadota</taxon>
        <taxon>Alphaproteobacteria</taxon>
        <taxon>Sphingomonadales</taxon>
        <taxon>Sphingosinicellaceae</taxon>
        <taxon>Sandarakinorhabdus</taxon>
    </lineage>
</organism>
<dbReference type="PANTHER" id="PTHR30086">
    <property type="entry name" value="ARGININE EXPORTER PROTEIN ARGO"/>
    <property type="match status" value="1"/>
</dbReference>
<feature type="transmembrane region" description="Helical" evidence="6">
    <location>
        <begin position="108"/>
        <end position="128"/>
    </location>
</feature>
<feature type="transmembrane region" description="Helical" evidence="6">
    <location>
        <begin position="140"/>
        <end position="161"/>
    </location>
</feature>
<dbReference type="AlphaFoldDB" id="A0A255YTA2"/>
<evidence type="ECO:0000256" key="4">
    <source>
        <dbReference type="ARBA" id="ARBA00022989"/>
    </source>
</evidence>
<dbReference type="InterPro" id="IPR001123">
    <property type="entry name" value="LeuE-type"/>
</dbReference>
<name>A0A255YTA2_9SPHN</name>
<sequence length="202" mass="20707">MDLLGFALAVLLIELTPGPNMAWLAGLAATEGRRAGLAAVVGVALGLLANGVLAALGLVALLQAAPQLLWALRLAGAGMMLWLAISAWRDADAPAGQGRPAAGTHQSFLAGALINLLNPKAYMFFVVVAPQFMAGRMLDLPAALLLAGISTGIATAIHLAIVATGAQAQALLQDARRMRLVRRLFALVMLGVAVGFLATDLG</sequence>
<evidence type="ECO:0000256" key="1">
    <source>
        <dbReference type="ARBA" id="ARBA00004651"/>
    </source>
</evidence>
<gene>
    <name evidence="7" type="ORF">CHU93_04085</name>
</gene>
<keyword evidence="8" id="KW-1185">Reference proteome</keyword>
<evidence type="ECO:0008006" key="9">
    <source>
        <dbReference type="Google" id="ProtNLM"/>
    </source>
</evidence>
<proteinExistence type="predicted"/>
<dbReference type="EMBL" id="NOXT01000084">
    <property type="protein sequence ID" value="OYQ31904.1"/>
    <property type="molecule type" value="Genomic_DNA"/>
</dbReference>
<feature type="transmembrane region" description="Helical" evidence="6">
    <location>
        <begin position="181"/>
        <end position="199"/>
    </location>
</feature>
<keyword evidence="2" id="KW-1003">Cell membrane</keyword>
<comment type="caution">
    <text evidence="7">The sequence shown here is derived from an EMBL/GenBank/DDBJ whole genome shotgun (WGS) entry which is preliminary data.</text>
</comment>
<evidence type="ECO:0000313" key="7">
    <source>
        <dbReference type="EMBL" id="OYQ31904.1"/>
    </source>
</evidence>
<accession>A0A255YTA2</accession>
<feature type="transmembrane region" description="Helical" evidence="6">
    <location>
        <begin position="38"/>
        <end position="61"/>
    </location>
</feature>
<dbReference type="Proteomes" id="UP000216991">
    <property type="component" value="Unassembled WGS sequence"/>
</dbReference>
<evidence type="ECO:0000256" key="6">
    <source>
        <dbReference type="SAM" id="Phobius"/>
    </source>
</evidence>
<dbReference type="GO" id="GO:0005886">
    <property type="term" value="C:plasma membrane"/>
    <property type="evidence" value="ECO:0007669"/>
    <property type="project" value="UniProtKB-SubCell"/>
</dbReference>
<dbReference type="Pfam" id="PF01810">
    <property type="entry name" value="LysE"/>
    <property type="match status" value="1"/>
</dbReference>
<evidence type="ECO:0000313" key="8">
    <source>
        <dbReference type="Proteomes" id="UP000216991"/>
    </source>
</evidence>
<feature type="transmembrane region" description="Helical" evidence="6">
    <location>
        <begin position="68"/>
        <end position="88"/>
    </location>
</feature>
<evidence type="ECO:0000256" key="5">
    <source>
        <dbReference type="ARBA" id="ARBA00023136"/>
    </source>
</evidence>
<dbReference type="GO" id="GO:0015171">
    <property type="term" value="F:amino acid transmembrane transporter activity"/>
    <property type="evidence" value="ECO:0007669"/>
    <property type="project" value="TreeGrafter"/>
</dbReference>
<dbReference type="RefSeq" id="WP_094472881.1">
    <property type="nucleotide sequence ID" value="NZ_NOXT01000084.1"/>
</dbReference>
<keyword evidence="4 6" id="KW-1133">Transmembrane helix</keyword>
<keyword evidence="5 6" id="KW-0472">Membrane</keyword>
<reference evidence="7 8" key="1">
    <citation type="submission" date="2017-07" db="EMBL/GenBank/DDBJ databases">
        <title>Sandarakinorhabdus cyanobacteriorum sp. nov., a novel bacterium isolated from cyanobacterial aggregates in a eutrophic lake.</title>
        <authorList>
            <person name="Cai H."/>
        </authorList>
    </citation>
    <scope>NUCLEOTIDE SEQUENCE [LARGE SCALE GENOMIC DNA]</scope>
    <source>
        <strain evidence="7 8">TH057</strain>
    </source>
</reference>
<keyword evidence="3 6" id="KW-0812">Transmembrane</keyword>
<dbReference type="PANTHER" id="PTHR30086:SF20">
    <property type="entry name" value="ARGININE EXPORTER PROTEIN ARGO-RELATED"/>
    <property type="match status" value="1"/>
</dbReference>
<protein>
    <recommendedName>
        <fullName evidence="9">Lysine transporter LysE</fullName>
    </recommendedName>
</protein>
<evidence type="ECO:0000256" key="2">
    <source>
        <dbReference type="ARBA" id="ARBA00022475"/>
    </source>
</evidence>